<comment type="function">
    <text evidence="7">Part of the tripartite ATP-independent periplasmic (TRAP) transport system.</text>
</comment>
<protein>
    <recommendedName>
        <fullName evidence="7">TRAP transporter small permease protein</fullName>
    </recommendedName>
</protein>
<evidence type="ECO:0000256" key="6">
    <source>
        <dbReference type="ARBA" id="ARBA00023136"/>
    </source>
</evidence>
<keyword evidence="7" id="KW-0997">Cell inner membrane</keyword>
<evidence type="ECO:0000256" key="2">
    <source>
        <dbReference type="ARBA" id="ARBA00022448"/>
    </source>
</evidence>
<comment type="caution">
    <text evidence="9">The sequence shown here is derived from an EMBL/GenBank/DDBJ whole genome shotgun (WGS) entry which is preliminary data.</text>
</comment>
<keyword evidence="2 7" id="KW-0813">Transport</keyword>
<gene>
    <name evidence="9" type="ORF">CLV80_109132</name>
</gene>
<evidence type="ECO:0000313" key="9">
    <source>
        <dbReference type="EMBL" id="PRY76332.1"/>
    </source>
</evidence>
<keyword evidence="3" id="KW-1003">Cell membrane</keyword>
<feature type="transmembrane region" description="Helical" evidence="7">
    <location>
        <begin position="143"/>
        <end position="168"/>
    </location>
</feature>
<comment type="caution">
    <text evidence="7">Lacks conserved residue(s) required for the propagation of feature annotation.</text>
</comment>
<dbReference type="InterPro" id="IPR055348">
    <property type="entry name" value="DctQ"/>
</dbReference>
<evidence type="ECO:0000256" key="7">
    <source>
        <dbReference type="RuleBase" id="RU369079"/>
    </source>
</evidence>
<dbReference type="GO" id="GO:0022857">
    <property type="term" value="F:transmembrane transporter activity"/>
    <property type="evidence" value="ECO:0007669"/>
    <property type="project" value="UniProtKB-UniRule"/>
</dbReference>
<name>A0A2T0VWP7_9RHOB</name>
<evidence type="ECO:0000259" key="8">
    <source>
        <dbReference type="Pfam" id="PF04290"/>
    </source>
</evidence>
<feature type="domain" description="Tripartite ATP-independent periplasmic transporters DctQ component" evidence="8">
    <location>
        <begin position="40"/>
        <end position="162"/>
    </location>
</feature>
<keyword evidence="5 7" id="KW-1133">Transmembrane helix</keyword>
<feature type="transmembrane region" description="Helical" evidence="7">
    <location>
        <begin position="20"/>
        <end position="47"/>
    </location>
</feature>
<keyword evidence="10" id="KW-1185">Reference proteome</keyword>
<dbReference type="GO" id="GO:0005886">
    <property type="term" value="C:plasma membrane"/>
    <property type="evidence" value="ECO:0007669"/>
    <property type="project" value="UniProtKB-SubCell"/>
</dbReference>
<evidence type="ECO:0000256" key="1">
    <source>
        <dbReference type="ARBA" id="ARBA00004651"/>
    </source>
</evidence>
<dbReference type="EMBL" id="PVTP01000009">
    <property type="protein sequence ID" value="PRY76332.1"/>
    <property type="molecule type" value="Genomic_DNA"/>
</dbReference>
<evidence type="ECO:0000256" key="3">
    <source>
        <dbReference type="ARBA" id="ARBA00022475"/>
    </source>
</evidence>
<keyword evidence="4 7" id="KW-0812">Transmembrane</keyword>
<reference evidence="9 10" key="1">
    <citation type="submission" date="2018-03" db="EMBL/GenBank/DDBJ databases">
        <title>Genomic Encyclopedia of Archaeal and Bacterial Type Strains, Phase II (KMG-II): from individual species to whole genera.</title>
        <authorList>
            <person name="Goeker M."/>
        </authorList>
    </citation>
    <scope>NUCLEOTIDE SEQUENCE [LARGE SCALE GENOMIC DNA]</scope>
    <source>
        <strain evidence="9 10">DSM 101533</strain>
    </source>
</reference>
<feature type="transmembrane region" description="Helical" evidence="7">
    <location>
        <begin position="104"/>
        <end position="123"/>
    </location>
</feature>
<dbReference type="OrthoDB" id="6183232at2"/>
<accession>A0A2T0VWP7</accession>
<comment type="similarity">
    <text evidence="7">Belongs to the TRAP transporter small permease family.</text>
</comment>
<sequence>MSEPIVHQTGESNSLLYRLLHAVCISSAAIGGLVIFGAAFVVTYSVLSSTLGFGAVRGEFELVELACAASASLFLPLCQLTKGHVMVDVFTSKLPGAINTTVDAVWTLFFALGWAYLAWRLSVGLEEIHGYGDKTMLLRAPVWWVYVPAVFGTGLSAIVAALMGLSVFMPRLIPMEAK</sequence>
<dbReference type="Proteomes" id="UP000238007">
    <property type="component" value="Unassembled WGS sequence"/>
</dbReference>
<dbReference type="RefSeq" id="WP_106358437.1">
    <property type="nucleotide sequence ID" value="NZ_JBHOGK010000003.1"/>
</dbReference>
<evidence type="ECO:0000313" key="10">
    <source>
        <dbReference type="Proteomes" id="UP000238007"/>
    </source>
</evidence>
<dbReference type="AlphaFoldDB" id="A0A2T0VWP7"/>
<evidence type="ECO:0000256" key="5">
    <source>
        <dbReference type="ARBA" id="ARBA00022989"/>
    </source>
</evidence>
<comment type="subcellular location">
    <subcellularLocation>
        <location evidence="7">Cell inner membrane</location>
        <topology evidence="7">Multi-pass membrane protein</topology>
    </subcellularLocation>
    <subcellularLocation>
        <location evidence="1">Cell membrane</location>
        <topology evidence="1">Multi-pass membrane protein</topology>
    </subcellularLocation>
</comment>
<proteinExistence type="inferred from homology"/>
<comment type="subunit">
    <text evidence="7">The complex comprises the extracytoplasmic solute receptor protein and the two transmembrane proteins.</text>
</comment>
<keyword evidence="6 7" id="KW-0472">Membrane</keyword>
<organism evidence="9 10">
    <name type="scientific">Yoonia maritima</name>
    <dbReference type="NCBI Taxonomy" id="1435347"/>
    <lineage>
        <taxon>Bacteria</taxon>
        <taxon>Pseudomonadati</taxon>
        <taxon>Pseudomonadota</taxon>
        <taxon>Alphaproteobacteria</taxon>
        <taxon>Rhodobacterales</taxon>
        <taxon>Paracoccaceae</taxon>
        <taxon>Yoonia</taxon>
    </lineage>
</organism>
<evidence type="ECO:0000256" key="4">
    <source>
        <dbReference type="ARBA" id="ARBA00022692"/>
    </source>
</evidence>
<dbReference type="Pfam" id="PF04290">
    <property type="entry name" value="DctQ"/>
    <property type="match status" value="1"/>
</dbReference>